<comment type="cofactor">
    <cofactor evidence="1">
        <name>pyridoxal 5'-phosphate</name>
        <dbReference type="ChEBI" id="CHEBI:597326"/>
    </cofactor>
</comment>
<reference evidence="5" key="1">
    <citation type="journal article" date="2019" name="Int. J. Syst. Evol. Microbiol.">
        <title>The Global Catalogue of Microorganisms (GCM) 10K type strain sequencing project: providing services to taxonomists for standard genome sequencing and annotation.</title>
        <authorList>
            <consortium name="The Broad Institute Genomics Platform"/>
            <consortium name="The Broad Institute Genome Sequencing Center for Infectious Disease"/>
            <person name="Wu L."/>
            <person name="Ma J."/>
        </authorList>
    </citation>
    <scope>NUCLEOTIDE SEQUENCE [LARGE SCALE GENOMIC DNA]</scope>
    <source>
        <strain evidence="5">JCM 12149</strain>
    </source>
</reference>
<protein>
    <submittedName>
        <fullName evidence="4">Cysteine desulfurase family protein</fullName>
    </submittedName>
</protein>
<comment type="caution">
    <text evidence="4">The sequence shown here is derived from an EMBL/GenBank/DDBJ whole genome shotgun (WGS) entry which is preliminary data.</text>
</comment>
<name>A0ABP3IW80_9BACI</name>
<dbReference type="RefSeq" id="WP_343750653.1">
    <property type="nucleotide sequence ID" value="NZ_BAAADM010000005.1"/>
</dbReference>
<dbReference type="Gene3D" id="3.90.1150.10">
    <property type="entry name" value="Aspartate Aminotransferase, domain 1"/>
    <property type="match status" value="1"/>
</dbReference>
<dbReference type="PANTHER" id="PTHR11601:SF50">
    <property type="entry name" value="CYSTEINE DESULFURASE ISCS 2-RELATED"/>
    <property type="match status" value="1"/>
</dbReference>
<dbReference type="Pfam" id="PF00266">
    <property type="entry name" value="Aminotran_5"/>
    <property type="match status" value="1"/>
</dbReference>
<evidence type="ECO:0000313" key="5">
    <source>
        <dbReference type="Proteomes" id="UP001501459"/>
    </source>
</evidence>
<accession>A0ABP3IW80</accession>
<dbReference type="Gene3D" id="1.10.260.50">
    <property type="match status" value="1"/>
</dbReference>
<dbReference type="InterPro" id="IPR016454">
    <property type="entry name" value="Cysteine_dSase"/>
</dbReference>
<dbReference type="EMBL" id="BAAADM010000005">
    <property type="protein sequence ID" value="GAA0429754.1"/>
    <property type="molecule type" value="Genomic_DNA"/>
</dbReference>
<organism evidence="4 5">
    <name type="scientific">Lentibacillus halophilus</name>
    <dbReference type="NCBI Taxonomy" id="295065"/>
    <lineage>
        <taxon>Bacteria</taxon>
        <taxon>Bacillati</taxon>
        <taxon>Bacillota</taxon>
        <taxon>Bacilli</taxon>
        <taxon>Bacillales</taxon>
        <taxon>Bacillaceae</taxon>
        <taxon>Lentibacillus</taxon>
    </lineage>
</organism>
<dbReference type="InterPro" id="IPR000192">
    <property type="entry name" value="Aminotrans_V_dom"/>
</dbReference>
<sequence>MIYLDNSATTRPDPSVLHSFQQVSEHFFANPSSIHPFGGEAEKLLQRSKEQAAELLQVQPDEMIFTAGGTEGNNLAVKGIALEHRNRGSHIITTEVEHPSVHEAFHGLERLGFTVTYLPVDAQGVVSTDDVQDAITDDTILISVMHVNNEIGSVQPVKQIGEVAKQYPKLFFHVDNVQGVGKVPLDLAESGIDLCTISGHKLHGLKGTGLLYVKNGTTLFPLFHGGGQEKSFRSGTENVAGAVSLVKALRLTIERREVGIRHMSQLQAQLRDKLYTMEDVLVNTPEQKAAPHIMNISIPGLKPEVLIHMLGEKGIYVSTKSACSSKREDESKILAACGYGRDRSTSALRVSFSYDTTEDEINTFFQELKEAIGRFKAVME</sequence>
<dbReference type="InterPro" id="IPR015424">
    <property type="entry name" value="PyrdxlP-dep_Trfase"/>
</dbReference>
<dbReference type="PIRSF" id="PIRSF005572">
    <property type="entry name" value="NifS"/>
    <property type="match status" value="1"/>
</dbReference>
<keyword evidence="2" id="KW-0663">Pyridoxal phosphate</keyword>
<evidence type="ECO:0000313" key="4">
    <source>
        <dbReference type="EMBL" id="GAA0429754.1"/>
    </source>
</evidence>
<dbReference type="InterPro" id="IPR015421">
    <property type="entry name" value="PyrdxlP-dep_Trfase_major"/>
</dbReference>
<evidence type="ECO:0000256" key="2">
    <source>
        <dbReference type="ARBA" id="ARBA00022898"/>
    </source>
</evidence>
<feature type="domain" description="Aminotransferase class V" evidence="3">
    <location>
        <begin position="2"/>
        <end position="364"/>
    </location>
</feature>
<keyword evidence="5" id="KW-1185">Reference proteome</keyword>
<evidence type="ECO:0000256" key="1">
    <source>
        <dbReference type="ARBA" id="ARBA00001933"/>
    </source>
</evidence>
<dbReference type="PANTHER" id="PTHR11601">
    <property type="entry name" value="CYSTEINE DESULFURYLASE FAMILY MEMBER"/>
    <property type="match status" value="1"/>
</dbReference>
<dbReference type="InterPro" id="IPR015422">
    <property type="entry name" value="PyrdxlP-dep_Trfase_small"/>
</dbReference>
<dbReference type="Proteomes" id="UP001501459">
    <property type="component" value="Unassembled WGS sequence"/>
</dbReference>
<evidence type="ECO:0000259" key="3">
    <source>
        <dbReference type="Pfam" id="PF00266"/>
    </source>
</evidence>
<dbReference type="Gene3D" id="3.40.640.10">
    <property type="entry name" value="Type I PLP-dependent aspartate aminotransferase-like (Major domain)"/>
    <property type="match status" value="1"/>
</dbReference>
<proteinExistence type="predicted"/>
<gene>
    <name evidence="4" type="ORF">GCM10008983_02660</name>
</gene>
<dbReference type="SUPFAM" id="SSF53383">
    <property type="entry name" value="PLP-dependent transferases"/>
    <property type="match status" value="1"/>
</dbReference>